<evidence type="ECO:0000256" key="2">
    <source>
        <dbReference type="ARBA" id="ARBA00022475"/>
    </source>
</evidence>
<evidence type="ECO:0000256" key="4">
    <source>
        <dbReference type="ARBA" id="ARBA00022989"/>
    </source>
</evidence>
<dbReference type="Proteomes" id="UP000198668">
    <property type="component" value="Unassembled WGS sequence"/>
</dbReference>
<dbReference type="PANTHER" id="PTHR30250:SF11">
    <property type="entry name" value="O-ANTIGEN TRANSPORTER-RELATED"/>
    <property type="match status" value="1"/>
</dbReference>
<keyword evidence="3 6" id="KW-0812">Transmembrane</keyword>
<keyword evidence="4 6" id="KW-1133">Transmembrane helix</keyword>
<organism evidence="7 8">
    <name type="scientific">Pisciglobus halotolerans</name>
    <dbReference type="NCBI Taxonomy" id="745365"/>
    <lineage>
        <taxon>Bacteria</taxon>
        <taxon>Bacillati</taxon>
        <taxon>Bacillota</taxon>
        <taxon>Bacilli</taxon>
        <taxon>Lactobacillales</taxon>
        <taxon>Carnobacteriaceae</taxon>
    </lineage>
</organism>
<evidence type="ECO:0000256" key="6">
    <source>
        <dbReference type="SAM" id="Phobius"/>
    </source>
</evidence>
<feature type="transmembrane region" description="Helical" evidence="6">
    <location>
        <begin position="321"/>
        <end position="338"/>
    </location>
</feature>
<feature type="transmembrane region" description="Helical" evidence="6">
    <location>
        <begin position="47"/>
        <end position="68"/>
    </location>
</feature>
<evidence type="ECO:0008006" key="9">
    <source>
        <dbReference type="Google" id="ProtNLM"/>
    </source>
</evidence>
<dbReference type="OrthoDB" id="2678093at2"/>
<evidence type="ECO:0000256" key="3">
    <source>
        <dbReference type="ARBA" id="ARBA00022692"/>
    </source>
</evidence>
<feature type="transmembrane region" description="Helical" evidence="6">
    <location>
        <begin position="88"/>
        <end position="109"/>
    </location>
</feature>
<sequence length="402" mass="45472">MKKNIIKRAKNFVKDISLNIISNLMVIGVTQIIINPFLAANFGTNKFGVMLSITGIATIFSSVFGTALNNTRLINDQKYRNNKIKGDFNLLLIIGLLISLIISSSLIYYYSRMISLENTLIVIYILLSIVRSYIQVFYRLTLHFDKLIKESIAVILGYLVGILFSSLLGQWVFTYLLGEIAGVLYLTVSVKWHKEPFKRTPLWNQTIKNYSQLGFTNVIASSLTYLDRILILPFLGASSVSIYYIATIVGKMGSFVATPLSNMTLSYLANVEVNKVSKYFKNIIVFTLVFGITAYLLLLVATPFVLSLLYSDEMIIESLKIYKVTNIVIILQMINTIIRPLIMKYCPSRWLISIQMTGLLTYITSALLMMNNFGLFGYCIAAVLTQIILYGMNVTVLYKYLK</sequence>
<dbReference type="PANTHER" id="PTHR30250">
    <property type="entry name" value="PST FAMILY PREDICTED COLANIC ACID TRANSPORTER"/>
    <property type="match status" value="1"/>
</dbReference>
<keyword evidence="5 6" id="KW-0472">Membrane</keyword>
<comment type="subcellular location">
    <subcellularLocation>
        <location evidence="1">Cell membrane</location>
        <topology evidence="1">Multi-pass membrane protein</topology>
    </subcellularLocation>
</comment>
<name>A0A1I3DKL0_9LACT</name>
<dbReference type="InterPro" id="IPR050833">
    <property type="entry name" value="Poly_Biosynth_Transport"/>
</dbReference>
<feature type="transmembrane region" description="Helical" evidence="6">
    <location>
        <begin position="121"/>
        <end position="140"/>
    </location>
</feature>
<keyword evidence="8" id="KW-1185">Reference proteome</keyword>
<protein>
    <recommendedName>
        <fullName evidence="9">Membrane protein involved in the export of O-antigen and teichoic acid</fullName>
    </recommendedName>
</protein>
<feature type="transmembrane region" description="Helical" evidence="6">
    <location>
        <begin position="152"/>
        <end position="169"/>
    </location>
</feature>
<evidence type="ECO:0000256" key="1">
    <source>
        <dbReference type="ARBA" id="ARBA00004651"/>
    </source>
</evidence>
<feature type="transmembrane region" description="Helical" evidence="6">
    <location>
        <begin position="350"/>
        <end position="369"/>
    </location>
</feature>
<dbReference type="RefSeq" id="WP_092093468.1">
    <property type="nucleotide sequence ID" value="NZ_FOQE01000042.1"/>
</dbReference>
<dbReference type="EMBL" id="FOQE01000042">
    <property type="protein sequence ID" value="SFH87270.1"/>
    <property type="molecule type" value="Genomic_DNA"/>
</dbReference>
<proteinExistence type="predicted"/>
<evidence type="ECO:0000313" key="8">
    <source>
        <dbReference type="Proteomes" id="UP000198668"/>
    </source>
</evidence>
<accession>A0A1I3DKL0</accession>
<dbReference type="AlphaFoldDB" id="A0A1I3DKL0"/>
<feature type="transmembrane region" description="Helical" evidence="6">
    <location>
        <begin position="283"/>
        <end position="309"/>
    </location>
</feature>
<reference evidence="7 8" key="1">
    <citation type="submission" date="2016-10" db="EMBL/GenBank/DDBJ databases">
        <authorList>
            <person name="de Groot N.N."/>
        </authorList>
    </citation>
    <scope>NUCLEOTIDE SEQUENCE [LARGE SCALE GENOMIC DNA]</scope>
    <source>
        <strain evidence="7 8">DSM 27630</strain>
    </source>
</reference>
<feature type="transmembrane region" description="Helical" evidence="6">
    <location>
        <begin position="20"/>
        <end position="41"/>
    </location>
</feature>
<gene>
    <name evidence="7" type="ORF">SAMN04489868_1423</name>
</gene>
<dbReference type="GO" id="GO:0005886">
    <property type="term" value="C:plasma membrane"/>
    <property type="evidence" value="ECO:0007669"/>
    <property type="project" value="UniProtKB-SubCell"/>
</dbReference>
<evidence type="ECO:0000256" key="5">
    <source>
        <dbReference type="ARBA" id="ARBA00023136"/>
    </source>
</evidence>
<evidence type="ECO:0000313" key="7">
    <source>
        <dbReference type="EMBL" id="SFH87270.1"/>
    </source>
</evidence>
<keyword evidence="2" id="KW-1003">Cell membrane</keyword>
<feature type="transmembrane region" description="Helical" evidence="6">
    <location>
        <begin position="229"/>
        <end position="246"/>
    </location>
</feature>
<feature type="transmembrane region" description="Helical" evidence="6">
    <location>
        <begin position="375"/>
        <end position="398"/>
    </location>
</feature>